<dbReference type="InterPro" id="IPR042241">
    <property type="entry name" value="GCP_C_sf"/>
</dbReference>
<dbReference type="GO" id="GO:0051225">
    <property type="term" value="P:spindle assembly"/>
    <property type="evidence" value="ECO:0007669"/>
    <property type="project" value="TreeGrafter"/>
</dbReference>
<dbReference type="InterPro" id="IPR041470">
    <property type="entry name" value="GCP_N"/>
</dbReference>
<proteinExistence type="inferred from homology"/>
<protein>
    <recommendedName>
        <fullName evidence="6">Gamma-tubulin complex component</fullName>
    </recommendedName>
</protein>
<dbReference type="PANTHER" id="PTHR19302">
    <property type="entry name" value="GAMMA TUBULIN COMPLEX PROTEIN"/>
    <property type="match status" value="1"/>
</dbReference>
<keyword evidence="3 6" id="KW-0963">Cytoplasm</keyword>
<dbReference type="AlphaFoldDB" id="A0A1Y1NCX0"/>
<dbReference type="GO" id="GO:0007020">
    <property type="term" value="P:microtubule nucleation"/>
    <property type="evidence" value="ECO:0007669"/>
    <property type="project" value="InterPro"/>
</dbReference>
<dbReference type="Pfam" id="PF04130">
    <property type="entry name" value="GCP_C_terminal"/>
    <property type="match status" value="1"/>
</dbReference>
<sequence length="673" mass="79403">MIHEALFYLWNCPGDLFKTNKKDDWINSVSIQDFLHPAERELLQRIMTIALNYHEIEDFRKTVENQHIFAYDNHITDDNVSNEIKPGLYVKAFCNGVDTVLESYRNEIVNLEDVILKNPQLSLTFVLSSVEKYVTLFKTLKQMIQLIKSEKIHGCPLIGKLQSYIDSGIDAITEPTLKIILSVNTVFYKHLCNWIVYGDLIDNCNEFFICDANCADENFLYPDQLKESDGLKKDSYFDIDFSKKHKVKRPCEVRKFYLKKDMVPINISMETAETILFLGQIVWIIRNDPKTYFDDKFQLKFKRDMWDGTDVEYYRKLQSLENVPFNSNVFDKTIEECRLKLTKYLWKIMIDEAKLLDHLQLIRDYYALGRGELFQQFIVLAEDHIKDITNEHILTNLNFIFSETARKLYTENDKSYLSFELTLPKPLVKSNNSSPWSRLEINFNVSWPLHILFHPTAMGFYNKLFCFLLKVKKTHIDLHKIWLFHMEGKHKIDPAVWTLRNNLMYIVNNLQYYLQVDVIEARFAILKSAIQDANEFEDIIRLHSEFLKNLLHETFVMTAYKDSELKCKHTLYQVPALKQEKNSMVYETILQILSVCDKFCSLVKNWQSDLTEVDLQKLSKLKSESESLIEMLLHVLYSLHQKSSGQHLLQLLHHIDYNRWFSKNIVNLNLTVS</sequence>
<dbReference type="GO" id="GO:0043015">
    <property type="term" value="F:gamma-tubulin binding"/>
    <property type="evidence" value="ECO:0007669"/>
    <property type="project" value="InterPro"/>
</dbReference>
<dbReference type="GO" id="GO:0051321">
    <property type="term" value="P:meiotic cell cycle"/>
    <property type="evidence" value="ECO:0007669"/>
    <property type="project" value="TreeGrafter"/>
</dbReference>
<dbReference type="PANTHER" id="PTHR19302:SF27">
    <property type="entry name" value="GAMMA-TUBULIN COMPLEX COMPONENT 4"/>
    <property type="match status" value="1"/>
</dbReference>
<reference evidence="9" key="1">
    <citation type="journal article" date="2016" name="Sci. Rep.">
        <title>Molecular characterization of firefly nuptial gifts: a multi-omics approach sheds light on postcopulatory sexual selection.</title>
        <authorList>
            <person name="Al-Wathiqui N."/>
            <person name="Fallon T.R."/>
            <person name="South A."/>
            <person name="Weng J.K."/>
            <person name="Lewis S.M."/>
        </authorList>
    </citation>
    <scope>NUCLEOTIDE SEQUENCE</scope>
</reference>
<keyword evidence="4 6" id="KW-0493">Microtubule</keyword>
<evidence type="ECO:0000256" key="3">
    <source>
        <dbReference type="ARBA" id="ARBA00022490"/>
    </source>
</evidence>
<dbReference type="GO" id="GO:0051011">
    <property type="term" value="F:microtubule minus-end binding"/>
    <property type="evidence" value="ECO:0007669"/>
    <property type="project" value="TreeGrafter"/>
</dbReference>
<evidence type="ECO:0000256" key="2">
    <source>
        <dbReference type="ARBA" id="ARBA00010337"/>
    </source>
</evidence>
<evidence type="ECO:0000259" key="8">
    <source>
        <dbReference type="Pfam" id="PF17681"/>
    </source>
</evidence>
<dbReference type="GO" id="GO:0000930">
    <property type="term" value="C:gamma-tubulin complex"/>
    <property type="evidence" value="ECO:0007669"/>
    <property type="project" value="TreeGrafter"/>
</dbReference>
<comment type="subcellular location">
    <subcellularLocation>
        <location evidence="1 6">Cytoplasm</location>
        <location evidence="1 6">Cytoskeleton</location>
        <location evidence="1 6">Microtubule organizing center</location>
    </subcellularLocation>
</comment>
<dbReference type="EMBL" id="GEZM01006910">
    <property type="protein sequence ID" value="JAV95579.1"/>
    <property type="molecule type" value="Transcribed_RNA"/>
</dbReference>
<dbReference type="InterPro" id="IPR007259">
    <property type="entry name" value="GCP"/>
</dbReference>
<accession>A0A1Y1NCX0</accession>
<dbReference type="GO" id="GO:0005874">
    <property type="term" value="C:microtubule"/>
    <property type="evidence" value="ECO:0007669"/>
    <property type="project" value="UniProtKB-KW"/>
</dbReference>
<comment type="similarity">
    <text evidence="2 6">Belongs to the TUBGCP family.</text>
</comment>
<evidence type="ECO:0000256" key="5">
    <source>
        <dbReference type="ARBA" id="ARBA00023212"/>
    </source>
</evidence>
<evidence type="ECO:0000256" key="6">
    <source>
        <dbReference type="RuleBase" id="RU363050"/>
    </source>
</evidence>
<keyword evidence="5 6" id="KW-0206">Cytoskeleton</keyword>
<dbReference type="GO" id="GO:0031122">
    <property type="term" value="P:cytoplasmic microtubule organization"/>
    <property type="evidence" value="ECO:0007669"/>
    <property type="project" value="TreeGrafter"/>
</dbReference>
<dbReference type="InterPro" id="IPR040457">
    <property type="entry name" value="GCP_C"/>
</dbReference>
<feature type="domain" description="Gamma tubulin complex component protein N-terminal" evidence="8">
    <location>
        <begin position="2"/>
        <end position="352"/>
    </location>
</feature>
<evidence type="ECO:0000259" key="7">
    <source>
        <dbReference type="Pfam" id="PF04130"/>
    </source>
</evidence>
<evidence type="ECO:0000313" key="9">
    <source>
        <dbReference type="EMBL" id="JAV95579.1"/>
    </source>
</evidence>
<dbReference type="Pfam" id="PF17681">
    <property type="entry name" value="GCP_N_terminal"/>
    <property type="match status" value="1"/>
</dbReference>
<organism evidence="9">
    <name type="scientific">Photinus pyralis</name>
    <name type="common">Common eastern firefly</name>
    <name type="synonym">Lampyris pyralis</name>
    <dbReference type="NCBI Taxonomy" id="7054"/>
    <lineage>
        <taxon>Eukaryota</taxon>
        <taxon>Metazoa</taxon>
        <taxon>Ecdysozoa</taxon>
        <taxon>Arthropoda</taxon>
        <taxon>Hexapoda</taxon>
        <taxon>Insecta</taxon>
        <taxon>Pterygota</taxon>
        <taxon>Neoptera</taxon>
        <taxon>Endopterygota</taxon>
        <taxon>Coleoptera</taxon>
        <taxon>Polyphaga</taxon>
        <taxon>Elateriformia</taxon>
        <taxon>Elateroidea</taxon>
        <taxon>Lampyridae</taxon>
        <taxon>Lampyrinae</taxon>
        <taxon>Photinus</taxon>
    </lineage>
</organism>
<evidence type="ECO:0000256" key="1">
    <source>
        <dbReference type="ARBA" id="ARBA00004267"/>
    </source>
</evidence>
<dbReference type="Gene3D" id="1.20.120.1900">
    <property type="entry name" value="Gamma-tubulin complex, C-terminal domain"/>
    <property type="match status" value="1"/>
</dbReference>
<evidence type="ECO:0000256" key="4">
    <source>
        <dbReference type="ARBA" id="ARBA00022701"/>
    </source>
</evidence>
<dbReference type="GO" id="GO:0000922">
    <property type="term" value="C:spindle pole"/>
    <property type="evidence" value="ECO:0007669"/>
    <property type="project" value="InterPro"/>
</dbReference>
<dbReference type="GO" id="GO:0000278">
    <property type="term" value="P:mitotic cell cycle"/>
    <property type="evidence" value="ECO:0007669"/>
    <property type="project" value="TreeGrafter"/>
</dbReference>
<feature type="domain" description="Gamma tubulin complex component C-terminal" evidence="7">
    <location>
        <begin position="355"/>
        <end position="661"/>
    </location>
</feature>
<name>A0A1Y1NCX0_PHOPY</name>